<feature type="non-terminal residue" evidence="9">
    <location>
        <position position="321"/>
    </location>
</feature>
<dbReference type="InterPro" id="IPR002303">
    <property type="entry name" value="Valyl-tRNA_ligase"/>
</dbReference>
<dbReference type="PANTHER" id="PTHR11946:SF93">
    <property type="entry name" value="VALINE--TRNA LIGASE, CHLOROPLASTIC_MITOCHONDRIAL 2"/>
    <property type="match status" value="1"/>
</dbReference>
<evidence type="ECO:0000259" key="8">
    <source>
        <dbReference type="Pfam" id="PF00133"/>
    </source>
</evidence>
<keyword evidence="3" id="KW-0547">Nucleotide-binding</keyword>
<dbReference type="Gene3D" id="3.40.50.620">
    <property type="entry name" value="HUPs"/>
    <property type="match status" value="1"/>
</dbReference>
<evidence type="ECO:0000256" key="2">
    <source>
        <dbReference type="ARBA" id="ARBA00022598"/>
    </source>
</evidence>
<dbReference type="GO" id="GO:0005829">
    <property type="term" value="C:cytosol"/>
    <property type="evidence" value="ECO:0007669"/>
    <property type="project" value="TreeGrafter"/>
</dbReference>
<sequence length="321" mass="36868">MDLDLEAMELKWLSKWKQIRTKTYNGGNVFLIDTPPPTVSGLPHIGHAFSYPVQDMIARYRKMKGDFVLYPWGFDNNGLATERYSEKEKGFKVSDKERKEVIKICSDVSDATIDIMLKVYEKFGLSADFSNYLTTYSMNSQKISQKMFLDLARKKRAYRTESLTIRCPTCKTAISQIEMKDENLKSEYVFIDFKDEDNISIRIATTRPELLGACVAIAANPADERFSKYIGKEFRVPLYGNLVKLISDDSVQIEKGTGVEMVCTFGDQNDYEIWKRNNLDKKMIIDENGRVNDGKLLSNVSIQESKKRITELLEKEGLIME</sequence>
<gene>
    <name evidence="9" type="ORF">B1A_17344</name>
</gene>
<dbReference type="GO" id="GO:0006438">
    <property type="term" value="P:valyl-tRNA aminoacylation"/>
    <property type="evidence" value="ECO:0007669"/>
    <property type="project" value="InterPro"/>
</dbReference>
<dbReference type="GO" id="GO:0005524">
    <property type="term" value="F:ATP binding"/>
    <property type="evidence" value="ECO:0007669"/>
    <property type="project" value="UniProtKB-KW"/>
</dbReference>
<evidence type="ECO:0000256" key="3">
    <source>
        <dbReference type="ARBA" id="ARBA00022741"/>
    </source>
</evidence>
<dbReference type="InterPro" id="IPR001412">
    <property type="entry name" value="aa-tRNA-synth_I_CS"/>
</dbReference>
<dbReference type="PROSITE" id="PS00178">
    <property type="entry name" value="AA_TRNA_LIGASE_I"/>
    <property type="match status" value="1"/>
</dbReference>
<keyword evidence="4" id="KW-0067">ATP-binding</keyword>
<dbReference type="InterPro" id="IPR014729">
    <property type="entry name" value="Rossmann-like_a/b/a_fold"/>
</dbReference>
<keyword evidence="6 9" id="KW-0030">Aminoacyl-tRNA synthetase</keyword>
<evidence type="ECO:0000256" key="7">
    <source>
        <dbReference type="ARBA" id="ARBA00029936"/>
    </source>
</evidence>
<dbReference type="GO" id="GO:0004832">
    <property type="term" value="F:valine-tRNA ligase activity"/>
    <property type="evidence" value="ECO:0007669"/>
    <property type="project" value="UniProtKB-EC"/>
</dbReference>
<evidence type="ECO:0000256" key="5">
    <source>
        <dbReference type="ARBA" id="ARBA00022917"/>
    </source>
</evidence>
<dbReference type="Gene3D" id="3.90.740.10">
    <property type="entry name" value="Valyl/Leucyl/Isoleucyl-tRNA synthetase, editing domain"/>
    <property type="match status" value="1"/>
</dbReference>
<reference evidence="9" key="2">
    <citation type="journal article" date="2014" name="ISME J.">
        <title>Microbial stratification in low pH oxic and suboxic macroscopic growths along an acid mine drainage.</title>
        <authorList>
            <person name="Mendez-Garcia C."/>
            <person name="Mesa V."/>
            <person name="Sprenger R.R."/>
            <person name="Richter M."/>
            <person name="Diez M.S."/>
            <person name="Solano J."/>
            <person name="Bargiela R."/>
            <person name="Golyshina O.V."/>
            <person name="Manteca A."/>
            <person name="Ramos J.L."/>
            <person name="Gallego J.R."/>
            <person name="Llorente I."/>
            <person name="Martins Dos Santos V.A."/>
            <person name="Jensen O.N."/>
            <person name="Pelaez A.I."/>
            <person name="Sanchez J."/>
            <person name="Ferrer M."/>
        </authorList>
    </citation>
    <scope>NUCLEOTIDE SEQUENCE</scope>
</reference>
<dbReference type="GO" id="GO:0002161">
    <property type="term" value="F:aminoacyl-tRNA deacylase activity"/>
    <property type="evidence" value="ECO:0007669"/>
    <property type="project" value="InterPro"/>
</dbReference>
<accession>T0YQN6</accession>
<dbReference type="PRINTS" id="PR00986">
    <property type="entry name" value="TRNASYNTHVAL"/>
</dbReference>
<proteinExistence type="predicted"/>
<dbReference type="SUPFAM" id="SSF50677">
    <property type="entry name" value="ValRS/IleRS/LeuRS editing domain"/>
    <property type="match status" value="1"/>
</dbReference>
<feature type="domain" description="Aminoacyl-tRNA synthetase class Ia" evidence="8">
    <location>
        <begin position="17"/>
        <end position="185"/>
    </location>
</feature>
<evidence type="ECO:0000313" key="9">
    <source>
        <dbReference type="EMBL" id="EQD37876.1"/>
    </source>
</evidence>
<comment type="caution">
    <text evidence="9">The sequence shown here is derived from an EMBL/GenBank/DDBJ whole genome shotgun (WGS) entry which is preliminary data.</text>
</comment>
<evidence type="ECO:0000256" key="1">
    <source>
        <dbReference type="ARBA" id="ARBA00013169"/>
    </source>
</evidence>
<dbReference type="EMBL" id="AUZX01012760">
    <property type="protein sequence ID" value="EQD37876.1"/>
    <property type="molecule type" value="Genomic_DNA"/>
</dbReference>
<name>T0YQN6_9ZZZZ</name>
<dbReference type="PANTHER" id="PTHR11946">
    <property type="entry name" value="VALYL-TRNA SYNTHETASES"/>
    <property type="match status" value="1"/>
</dbReference>
<dbReference type="EC" id="6.1.1.9" evidence="1"/>
<dbReference type="Pfam" id="PF00133">
    <property type="entry name" value="tRNA-synt_1"/>
    <property type="match status" value="1"/>
</dbReference>
<keyword evidence="5" id="KW-0648">Protein biosynthesis</keyword>
<protein>
    <recommendedName>
        <fullName evidence="1">valine--tRNA ligase</fullName>
        <ecNumber evidence="1">6.1.1.9</ecNumber>
    </recommendedName>
    <alternativeName>
        <fullName evidence="7">Valyl-tRNA synthetase</fullName>
    </alternativeName>
</protein>
<dbReference type="InterPro" id="IPR002300">
    <property type="entry name" value="aa-tRNA-synth_Ia"/>
</dbReference>
<evidence type="ECO:0000256" key="4">
    <source>
        <dbReference type="ARBA" id="ARBA00022840"/>
    </source>
</evidence>
<organism evidence="9">
    <name type="scientific">mine drainage metagenome</name>
    <dbReference type="NCBI Taxonomy" id="410659"/>
    <lineage>
        <taxon>unclassified sequences</taxon>
        <taxon>metagenomes</taxon>
        <taxon>ecological metagenomes</taxon>
    </lineage>
</organism>
<dbReference type="AlphaFoldDB" id="T0YQN6"/>
<keyword evidence="2" id="KW-0436">Ligase</keyword>
<dbReference type="InterPro" id="IPR009008">
    <property type="entry name" value="Val/Leu/Ile-tRNA-synth_edit"/>
</dbReference>
<dbReference type="SUPFAM" id="SSF52374">
    <property type="entry name" value="Nucleotidylyl transferase"/>
    <property type="match status" value="1"/>
</dbReference>
<evidence type="ECO:0000256" key="6">
    <source>
        <dbReference type="ARBA" id="ARBA00023146"/>
    </source>
</evidence>
<reference evidence="9" key="1">
    <citation type="submission" date="2013-08" db="EMBL/GenBank/DDBJ databases">
        <authorList>
            <person name="Mendez C."/>
            <person name="Richter M."/>
            <person name="Ferrer M."/>
            <person name="Sanchez J."/>
        </authorList>
    </citation>
    <scope>NUCLEOTIDE SEQUENCE</scope>
</reference>